<feature type="domain" description="O-methyltransferase C-terminal" evidence="4">
    <location>
        <begin position="326"/>
        <end position="531"/>
    </location>
</feature>
<dbReference type="Pfam" id="PF08100">
    <property type="entry name" value="Dimerisation"/>
    <property type="match status" value="1"/>
</dbReference>
<protein>
    <submittedName>
        <fullName evidence="6">O-methyltransferase</fullName>
    </submittedName>
</protein>
<evidence type="ECO:0000256" key="3">
    <source>
        <dbReference type="ARBA" id="ARBA00022691"/>
    </source>
</evidence>
<comment type="caution">
    <text evidence="6">The sequence shown here is derived from an EMBL/GenBank/DDBJ whole genome shotgun (WGS) entry which is preliminary data.</text>
</comment>
<dbReference type="InterPro" id="IPR029063">
    <property type="entry name" value="SAM-dependent_MTases_sf"/>
</dbReference>
<evidence type="ECO:0000256" key="1">
    <source>
        <dbReference type="ARBA" id="ARBA00022603"/>
    </source>
</evidence>
<dbReference type="InterPro" id="IPR036388">
    <property type="entry name" value="WH-like_DNA-bd_sf"/>
</dbReference>
<dbReference type="GO" id="GO:0046983">
    <property type="term" value="F:protein dimerization activity"/>
    <property type="evidence" value="ECO:0007669"/>
    <property type="project" value="InterPro"/>
</dbReference>
<dbReference type="GO" id="GO:0032259">
    <property type="term" value="P:methylation"/>
    <property type="evidence" value="ECO:0007669"/>
    <property type="project" value="UniProtKB-KW"/>
</dbReference>
<keyword evidence="2 6" id="KW-0808">Transferase</keyword>
<proteinExistence type="predicted"/>
<dbReference type="EMBL" id="SLWS01000003">
    <property type="protein sequence ID" value="TCO60440.1"/>
    <property type="molecule type" value="Genomic_DNA"/>
</dbReference>
<accession>A0A4V2S7L5</accession>
<evidence type="ECO:0000313" key="7">
    <source>
        <dbReference type="Proteomes" id="UP000295680"/>
    </source>
</evidence>
<gene>
    <name evidence="6" type="ORF">EV192_10315</name>
</gene>
<dbReference type="PANTHER" id="PTHR43712">
    <property type="entry name" value="PUTATIVE (AFU_ORTHOLOGUE AFUA_4G14580)-RELATED"/>
    <property type="match status" value="1"/>
</dbReference>
<dbReference type="Gene3D" id="1.10.10.10">
    <property type="entry name" value="Winged helix-like DNA-binding domain superfamily/Winged helix DNA-binding domain"/>
    <property type="match status" value="1"/>
</dbReference>
<dbReference type="Gene3D" id="3.40.50.150">
    <property type="entry name" value="Vaccinia Virus protein VP39"/>
    <property type="match status" value="1"/>
</dbReference>
<dbReference type="PROSITE" id="PS51683">
    <property type="entry name" value="SAM_OMT_II"/>
    <property type="match status" value="1"/>
</dbReference>
<dbReference type="GO" id="GO:0008171">
    <property type="term" value="F:O-methyltransferase activity"/>
    <property type="evidence" value="ECO:0007669"/>
    <property type="project" value="InterPro"/>
</dbReference>
<evidence type="ECO:0000259" key="4">
    <source>
        <dbReference type="Pfam" id="PF00891"/>
    </source>
</evidence>
<reference evidence="6 7" key="1">
    <citation type="submission" date="2019-03" db="EMBL/GenBank/DDBJ databases">
        <title>Genomic Encyclopedia of Type Strains, Phase IV (KMG-IV): sequencing the most valuable type-strain genomes for metagenomic binning, comparative biology and taxonomic classification.</title>
        <authorList>
            <person name="Goeker M."/>
        </authorList>
    </citation>
    <scope>NUCLEOTIDE SEQUENCE [LARGE SCALE GENOMIC DNA]</scope>
    <source>
        <strain evidence="6 7">DSM 45934</strain>
    </source>
</reference>
<dbReference type="Proteomes" id="UP000295680">
    <property type="component" value="Unassembled WGS sequence"/>
</dbReference>
<dbReference type="InterPro" id="IPR016461">
    <property type="entry name" value="COMT-like"/>
</dbReference>
<dbReference type="AlphaFoldDB" id="A0A4V2S7L5"/>
<dbReference type="Gene3D" id="1.10.287.1350">
    <property type="match status" value="1"/>
</dbReference>
<dbReference type="Pfam" id="PF00891">
    <property type="entry name" value="Methyltransf_2"/>
    <property type="match status" value="1"/>
</dbReference>
<dbReference type="SUPFAM" id="SSF53335">
    <property type="entry name" value="S-adenosyl-L-methionine-dependent methyltransferases"/>
    <property type="match status" value="1"/>
</dbReference>
<name>A0A4V2S7L5_9PSEU</name>
<evidence type="ECO:0000256" key="2">
    <source>
        <dbReference type="ARBA" id="ARBA00022679"/>
    </source>
</evidence>
<dbReference type="InterPro" id="IPR001077">
    <property type="entry name" value="COMT_C"/>
</dbReference>
<organism evidence="6 7">
    <name type="scientific">Actinocrispum wychmicini</name>
    <dbReference type="NCBI Taxonomy" id="1213861"/>
    <lineage>
        <taxon>Bacteria</taxon>
        <taxon>Bacillati</taxon>
        <taxon>Actinomycetota</taxon>
        <taxon>Actinomycetes</taxon>
        <taxon>Pseudonocardiales</taxon>
        <taxon>Pseudonocardiaceae</taxon>
        <taxon>Actinocrispum</taxon>
    </lineage>
</organism>
<feature type="domain" description="O-methyltransferase dimerisation" evidence="5">
    <location>
        <begin position="231"/>
        <end position="303"/>
    </location>
</feature>
<evidence type="ECO:0000259" key="5">
    <source>
        <dbReference type="Pfam" id="PF08100"/>
    </source>
</evidence>
<keyword evidence="3" id="KW-0949">S-adenosyl-L-methionine</keyword>
<dbReference type="SUPFAM" id="SSF46785">
    <property type="entry name" value="Winged helix' DNA-binding domain"/>
    <property type="match status" value="1"/>
</dbReference>
<evidence type="ECO:0000313" key="6">
    <source>
        <dbReference type="EMBL" id="TCO60440.1"/>
    </source>
</evidence>
<dbReference type="InterPro" id="IPR036390">
    <property type="entry name" value="WH_DNA-bd_sf"/>
</dbReference>
<dbReference type="PANTHER" id="PTHR43712:SF2">
    <property type="entry name" value="O-METHYLTRANSFERASE CICE"/>
    <property type="match status" value="1"/>
</dbReference>
<dbReference type="InterPro" id="IPR012967">
    <property type="entry name" value="COMT_dimerisation"/>
</dbReference>
<keyword evidence="7" id="KW-1185">Reference proteome</keyword>
<sequence length="575" mass="62097">MTITRMPVVADADLARLISARELVRAHDTDSVIAAAIPSLSEENRAAMARHVTLVHVALLIFPDILDGLAEVLARHGVDVVTTTPSVVVRDRLSTRYAVPVVDLKVDILRARVTDRTGRLCQVEIFALATTPELAYIAEDERAHNRENHVALAVPRADPVLLGGLRASVAGLMRPDGGGYNHHENSTVLYFRDPDHPDPAFRRLELISAGLFPHLLTTHQRQSGPGTELLRLMTGAWATQAITAAAQLRLPDHLGTVADLAGLAAATGADPDSLARLLRYLTVLGIVRTAGDRHTLTELGSLLRSDVDGSMRPLALMYGGPFYQSFAGLTEAVRTGEESYAKVFGAHHFVHMAADPGLAEVFHQSMAASNAMFTSVTQVVDFSTARTVVDVAGGNGELLYRILAANPGLRGVLMDRPHALAVAESTLAPVTDRCTLVSGDFTESVPGTGDVYLLSRVLHDWDDAQCRTILSTCAANMPQHAELLVIERLLPESPDPDSLAVPWDVHMMCNTGGKERTQAHYRALLAEAGFELVDVRPLALDAYVLRARRAGPETTARSTGTRAQDDLLCHNAKSW</sequence>
<keyword evidence="1 6" id="KW-0489">Methyltransferase</keyword>